<dbReference type="PATRIC" id="fig|1411148.3.peg.2212"/>
<reference evidence="1 2" key="1">
    <citation type="submission" date="2013-11" db="EMBL/GenBank/DDBJ databases">
        <title>Single cell genomics of uncultured Tannerella BU063 (oral taxon 286).</title>
        <authorList>
            <person name="Beall C.J."/>
            <person name="Campbell A.G."/>
            <person name="Griffen A.L."/>
            <person name="Podar M."/>
            <person name="Leys E.J."/>
        </authorList>
    </citation>
    <scope>NUCLEOTIDE SEQUENCE [LARGE SCALE GENOMIC DNA]</scope>
    <source>
        <strain evidence="1">Cell 2</strain>
    </source>
</reference>
<dbReference type="Proteomes" id="UP000018837">
    <property type="component" value="Unassembled WGS sequence"/>
</dbReference>
<gene>
    <name evidence="1" type="ORF">N425_13215</name>
</gene>
<organism evidence="1 2">
    <name type="scientific">Tannerella sp. oral taxon BU063 isolate Cell 2</name>
    <dbReference type="NCBI Taxonomy" id="1411148"/>
    <lineage>
        <taxon>Bacteria</taxon>
        <taxon>Pseudomonadati</taxon>
        <taxon>Bacteroidota</taxon>
        <taxon>Bacteroidia</taxon>
        <taxon>Bacteroidales</taxon>
        <taxon>Tannerellaceae</taxon>
        <taxon>Tannerella</taxon>
    </lineage>
</organism>
<dbReference type="EMBL" id="AYUF01000495">
    <property type="protein sequence ID" value="ETK00861.1"/>
    <property type="molecule type" value="Genomic_DNA"/>
</dbReference>
<accession>W2C334</accession>
<comment type="caution">
    <text evidence="1">The sequence shown here is derived from an EMBL/GenBank/DDBJ whole genome shotgun (WGS) entry which is preliminary data.</text>
</comment>
<name>W2C334_9BACT</name>
<dbReference type="AlphaFoldDB" id="W2C334"/>
<protein>
    <submittedName>
        <fullName evidence="1">Uncharacterized protein</fullName>
    </submittedName>
</protein>
<evidence type="ECO:0000313" key="1">
    <source>
        <dbReference type="EMBL" id="ETK00861.1"/>
    </source>
</evidence>
<sequence>MDKAFIFYILRMNELINHFDKMFMDKSRGKNDELSCFDHRQESYIFLFDGCAINSG</sequence>
<proteinExistence type="predicted"/>
<evidence type="ECO:0000313" key="2">
    <source>
        <dbReference type="Proteomes" id="UP000018837"/>
    </source>
</evidence>